<keyword evidence="3" id="KW-1185">Reference proteome</keyword>
<proteinExistence type="predicted"/>
<dbReference type="RefSeq" id="WP_014684783.1">
    <property type="nucleotide sequence ID" value="NC_017790.1"/>
</dbReference>
<dbReference type="HOGENOM" id="CLU_034653_1_0_0"/>
<organism evidence="2 3">
    <name type="scientific">Deinococcus gobiensis (strain DSM 21396 / JCM 16679 / CGMCC 1.7299 / I-0)</name>
    <dbReference type="NCBI Taxonomy" id="745776"/>
    <lineage>
        <taxon>Bacteria</taxon>
        <taxon>Thermotogati</taxon>
        <taxon>Deinococcota</taxon>
        <taxon>Deinococci</taxon>
        <taxon>Deinococcales</taxon>
        <taxon>Deinococcaceae</taxon>
        <taxon>Deinococcus</taxon>
    </lineage>
</organism>
<protein>
    <submittedName>
        <fullName evidence="2">Rhs family protein</fullName>
    </submittedName>
</protein>
<gene>
    <name evidence="2" type="ordered locus">DGo_CA1373</name>
</gene>
<keyword evidence="1" id="KW-0812">Transmembrane</keyword>
<dbReference type="eggNOG" id="ENOG502Z815">
    <property type="taxonomic scope" value="Bacteria"/>
</dbReference>
<evidence type="ECO:0000256" key="1">
    <source>
        <dbReference type="SAM" id="Phobius"/>
    </source>
</evidence>
<evidence type="ECO:0000313" key="2">
    <source>
        <dbReference type="EMBL" id="AFD25300.1"/>
    </source>
</evidence>
<dbReference type="AlphaFoldDB" id="H8GT16"/>
<dbReference type="STRING" id="745776.DGo_CA1373"/>
<dbReference type="PATRIC" id="fig|745776.4.peg.1412"/>
<dbReference type="OrthoDB" id="102112at2"/>
<feature type="transmembrane region" description="Helical" evidence="1">
    <location>
        <begin position="108"/>
        <end position="126"/>
    </location>
</feature>
<sequence length="398" mass="43480">MSPLAFPAWSSGRKVAFRFLLLYALLDLSGGLFLPWDVLADWITPRLLGQPLPVPVPTGSGDTLRQYVLAGLYLVAAGLGTLIWSAAEGRRDWTPRLGWPAHTALRFWVAYTLLLYGWSKLLLVQMPAPDFPDLLTPLGEMSPMGLLWRSVGFSALYERAGGLAEVVAGLLLLSRRTSLFGALLGAGIMAYVFLLNLSFDVPVKLFSAHLLLYCLLLLAPFWPRLWLFVTNRPVPPQVYPAGRGRARLAFLALAVLAVALLPAGLTALSAHASSPVGHSDLAGVYEVQTSAPGSAAWVRLALGEQLFAAEETGSPPWGRVALLRSDGTRLRGWYTSDRAARTLTLHFGALDRLFHSRSRDGALTLEDGSETLTLRPAADATLLRDRGFRWVNEQPFNR</sequence>
<feature type="transmembrane region" description="Helical" evidence="1">
    <location>
        <begin position="146"/>
        <end position="172"/>
    </location>
</feature>
<keyword evidence="1" id="KW-1133">Transmembrane helix</keyword>
<reference evidence="2 3" key="1">
    <citation type="journal article" date="2012" name="PLoS ONE">
        <title>Genome sequence and transcriptome analysis of the radioresistant bacterium Deinococcus gobiensis: insights into the extreme environmental adaptations.</title>
        <authorList>
            <person name="Yuan M."/>
            <person name="Chen M."/>
            <person name="Zhang W."/>
            <person name="Lu W."/>
            <person name="Wang J."/>
            <person name="Yang M."/>
            <person name="Zhao P."/>
            <person name="Tang R."/>
            <person name="Li X."/>
            <person name="Hao Y."/>
            <person name="Zhou Z."/>
            <person name="Zhan Y."/>
            <person name="Yu H."/>
            <person name="Teng C."/>
            <person name="Yan Y."/>
            <person name="Ping S."/>
            <person name="Wang Y."/>
            <person name="Lin M."/>
        </authorList>
    </citation>
    <scope>NUCLEOTIDE SEQUENCE [LARGE SCALE GENOMIC DNA]</scope>
    <source>
        <strain evidence="2 3">I-0</strain>
    </source>
</reference>
<name>H8GT16_DEIGI</name>
<keyword evidence="1" id="KW-0472">Membrane</keyword>
<feature type="transmembrane region" description="Helical" evidence="1">
    <location>
        <begin position="205"/>
        <end position="227"/>
    </location>
</feature>
<evidence type="ECO:0000313" key="3">
    <source>
        <dbReference type="Proteomes" id="UP000007575"/>
    </source>
</evidence>
<dbReference type="EMBL" id="CP002191">
    <property type="protein sequence ID" value="AFD25300.1"/>
    <property type="molecule type" value="Genomic_DNA"/>
</dbReference>
<accession>H8GT16</accession>
<feature type="transmembrane region" description="Helical" evidence="1">
    <location>
        <begin position="248"/>
        <end position="268"/>
    </location>
</feature>
<feature type="transmembrane region" description="Helical" evidence="1">
    <location>
        <begin position="64"/>
        <end position="87"/>
    </location>
</feature>
<dbReference type="KEGG" id="dgo:DGo_CA1373"/>
<feature type="transmembrane region" description="Helical" evidence="1">
    <location>
        <begin position="179"/>
        <end position="199"/>
    </location>
</feature>
<dbReference type="Proteomes" id="UP000007575">
    <property type="component" value="Chromosome"/>
</dbReference>